<dbReference type="Gene3D" id="3.40.50.150">
    <property type="entry name" value="Vaccinia Virus protein VP39"/>
    <property type="match status" value="1"/>
</dbReference>
<dbReference type="OrthoDB" id="9804590at2"/>
<keyword evidence="3 6" id="KW-0808">Transferase</keyword>
<evidence type="ECO:0000256" key="1">
    <source>
        <dbReference type="ARBA" id="ARBA00022485"/>
    </source>
</evidence>
<dbReference type="EMBL" id="LTAO01000034">
    <property type="protein sequence ID" value="KYG28131.1"/>
    <property type="molecule type" value="Genomic_DNA"/>
</dbReference>
<comment type="caution">
    <text evidence="9">The sequence shown here is derived from an EMBL/GenBank/DDBJ whole genome shotgun (WGS) entry which is preliminary data.</text>
</comment>
<dbReference type="SUPFAM" id="SSF50249">
    <property type="entry name" value="Nucleic acid-binding proteins"/>
    <property type="match status" value="1"/>
</dbReference>
<protein>
    <submittedName>
        <fullName evidence="9">RNA methyltransferase</fullName>
    </submittedName>
</protein>
<evidence type="ECO:0000256" key="7">
    <source>
        <dbReference type="PROSITE-ProRule" id="PRU10015"/>
    </source>
</evidence>
<dbReference type="InterPro" id="IPR029063">
    <property type="entry name" value="SAM-dependent_MTases_sf"/>
</dbReference>
<name>A0A161PA87_9BACI</name>
<evidence type="ECO:0000313" key="9">
    <source>
        <dbReference type="EMBL" id="KYG28131.1"/>
    </source>
</evidence>
<dbReference type="FunFam" id="3.40.50.150:FF:000009">
    <property type="entry name" value="23S rRNA (Uracil(1939)-C(5))-methyltransferase RlmD"/>
    <property type="match status" value="1"/>
</dbReference>
<dbReference type="InterPro" id="IPR025714">
    <property type="entry name" value="Methyltranfer_dom"/>
</dbReference>
<evidence type="ECO:0000256" key="2">
    <source>
        <dbReference type="ARBA" id="ARBA00022603"/>
    </source>
</evidence>
<dbReference type="GO" id="GO:0070475">
    <property type="term" value="P:rRNA base methylation"/>
    <property type="evidence" value="ECO:0007669"/>
    <property type="project" value="TreeGrafter"/>
</dbReference>
<keyword evidence="2 6" id="KW-0489">Methyltransferase</keyword>
<evidence type="ECO:0000256" key="6">
    <source>
        <dbReference type="PROSITE-ProRule" id="PRU01024"/>
    </source>
</evidence>
<dbReference type="STRING" id="519424.AZF04_09515"/>
<dbReference type="PROSITE" id="PS01230">
    <property type="entry name" value="TRMA_1"/>
    <property type="match status" value="1"/>
</dbReference>
<dbReference type="Pfam" id="PF13847">
    <property type="entry name" value="Methyltransf_31"/>
    <property type="match status" value="1"/>
</dbReference>
<keyword evidence="5" id="KW-0411">Iron-sulfur</keyword>
<comment type="similarity">
    <text evidence="6">Belongs to the class I-like SAM-binding methyltransferase superfamily. RNA M5U methyltransferase family.</text>
</comment>
<dbReference type="InterPro" id="IPR002792">
    <property type="entry name" value="TRAM_dom"/>
</dbReference>
<dbReference type="PANTHER" id="PTHR11061">
    <property type="entry name" value="RNA M5U METHYLTRANSFERASE"/>
    <property type="match status" value="1"/>
</dbReference>
<keyword evidence="1" id="KW-0408">Iron</keyword>
<dbReference type="Pfam" id="PF01938">
    <property type="entry name" value="TRAM"/>
    <property type="match status" value="1"/>
</dbReference>
<dbReference type="PANTHER" id="PTHR11061:SF30">
    <property type="entry name" value="TRNA (URACIL(54)-C(5))-METHYLTRANSFERASE"/>
    <property type="match status" value="1"/>
</dbReference>
<evidence type="ECO:0000313" key="10">
    <source>
        <dbReference type="Proteomes" id="UP000075806"/>
    </source>
</evidence>
<evidence type="ECO:0000259" key="8">
    <source>
        <dbReference type="PROSITE" id="PS50926"/>
    </source>
</evidence>
<feature type="active site" description="Nucleophile" evidence="6">
    <location>
        <position position="414"/>
    </location>
</feature>
<feature type="binding site" evidence="6">
    <location>
        <position position="339"/>
    </location>
    <ligand>
        <name>S-adenosyl-L-methionine</name>
        <dbReference type="ChEBI" id="CHEBI:59789"/>
    </ligand>
</feature>
<evidence type="ECO:0000256" key="4">
    <source>
        <dbReference type="ARBA" id="ARBA00022691"/>
    </source>
</evidence>
<feature type="binding site" evidence="6">
    <location>
        <position position="387"/>
    </location>
    <ligand>
        <name>S-adenosyl-L-methionine</name>
        <dbReference type="ChEBI" id="CHEBI:59789"/>
    </ligand>
</feature>
<keyword evidence="4 6" id="KW-0949">S-adenosyl-L-methionine</keyword>
<dbReference type="CDD" id="cd02440">
    <property type="entry name" value="AdoMet_MTases"/>
    <property type="match status" value="1"/>
</dbReference>
<proteinExistence type="inferred from homology"/>
<gene>
    <name evidence="9" type="ORF">AZF04_09515</name>
</gene>
<dbReference type="InterPro" id="IPR010280">
    <property type="entry name" value="U5_MeTrfase_fam"/>
</dbReference>
<feature type="binding site" evidence="6">
    <location>
        <position position="318"/>
    </location>
    <ligand>
        <name>S-adenosyl-L-methionine</name>
        <dbReference type="ChEBI" id="CHEBI:59789"/>
    </ligand>
</feature>
<feature type="binding site" evidence="6">
    <location>
        <position position="289"/>
    </location>
    <ligand>
        <name>S-adenosyl-L-methionine</name>
        <dbReference type="ChEBI" id="CHEBI:59789"/>
    </ligand>
</feature>
<sequence>MNQKKLPVQKNDIVTVEIEDLTHEGAGVAKIEGYALFIPNTIPGEVIEAKVLKTNKGYGFAKLLTVKEEVQSRIEPPCPIFHECGGCQIQHLNYEAQLDFKRNQVVNVLERLGGIKDVPVYPTLGMEEPWKYRNKSQVPFGERDGQLIAGFYQKRSHRIIDMDHCIIQQEENDIAIQAIKEIAARYQIKPYDEEKHRGTLRHVVVRYGKKTGELMVVLVTRGKELPHKQNIIDDIKEALPKVTSIVQNINGNKTNVIFGEKTLLLWGEEYIHDYIGDIRFAISARSFYQVNPVQTQVLYEKALEYADLKGHETVIDAYCGIGTISLFLAQKAKKVLGVEIVPEAISDAKHNARINSLDNVDFAVGEAEKVIPWWYSQGVRPEVLVVDPPRKGCDEKLLETIIQMKAERVVYVSCNPATLARDLKVLEEGGYQTKQVQPVDMFPQSTHVESVTQLTLKQ</sequence>
<keyword evidence="1" id="KW-0479">Metal-binding</keyword>
<dbReference type="FunFam" id="2.40.50.140:FF:000097">
    <property type="entry name" value="23S rRNA (uracil(1939)-C(5))-methyltransferase RlmD"/>
    <property type="match status" value="1"/>
</dbReference>
<reference evidence="9" key="1">
    <citation type="submission" date="2016-02" db="EMBL/GenBank/DDBJ databases">
        <title>Genome sequence of Bacillus trypoxylicola KCTC 13244(T).</title>
        <authorList>
            <person name="Jeong H."/>
            <person name="Park S.-H."/>
            <person name="Choi S.-K."/>
        </authorList>
    </citation>
    <scope>NUCLEOTIDE SEQUENCE [LARGE SCALE GENOMIC DNA]</scope>
    <source>
        <strain evidence="9">KCTC 13244</strain>
    </source>
</reference>
<dbReference type="GO" id="GO:0070041">
    <property type="term" value="F:rRNA (uridine-C5-)-methyltransferase activity"/>
    <property type="evidence" value="ECO:0007669"/>
    <property type="project" value="TreeGrafter"/>
</dbReference>
<dbReference type="InterPro" id="IPR012340">
    <property type="entry name" value="NA-bd_OB-fold"/>
</dbReference>
<evidence type="ECO:0000256" key="5">
    <source>
        <dbReference type="ARBA" id="ARBA00023014"/>
    </source>
</evidence>
<dbReference type="Gene3D" id="2.40.50.1070">
    <property type="match status" value="1"/>
</dbReference>
<evidence type="ECO:0000256" key="3">
    <source>
        <dbReference type="ARBA" id="ARBA00022679"/>
    </source>
</evidence>
<dbReference type="Gene3D" id="2.40.50.140">
    <property type="entry name" value="Nucleic acid-binding proteins"/>
    <property type="match status" value="1"/>
</dbReference>
<dbReference type="SUPFAM" id="SSF53335">
    <property type="entry name" value="S-adenosyl-L-methionine-dependent methyltransferases"/>
    <property type="match status" value="1"/>
</dbReference>
<dbReference type="Proteomes" id="UP000075806">
    <property type="component" value="Unassembled WGS sequence"/>
</dbReference>
<dbReference type="NCBIfam" id="TIGR00479">
    <property type="entry name" value="rumA"/>
    <property type="match status" value="1"/>
</dbReference>
<dbReference type="PROSITE" id="PS50926">
    <property type="entry name" value="TRAM"/>
    <property type="match status" value="1"/>
</dbReference>
<keyword evidence="1" id="KW-0004">4Fe-4S</keyword>
<dbReference type="PROSITE" id="PS51687">
    <property type="entry name" value="SAM_MT_RNA_M5U"/>
    <property type="match status" value="1"/>
</dbReference>
<dbReference type="FunFam" id="2.40.50.1070:FF:000003">
    <property type="entry name" value="23S rRNA (Uracil-5-)-methyltransferase RumA"/>
    <property type="match status" value="1"/>
</dbReference>
<dbReference type="Pfam" id="PF05958">
    <property type="entry name" value="tRNA_U5-meth_tr"/>
    <property type="match status" value="1"/>
</dbReference>
<dbReference type="InterPro" id="IPR030391">
    <property type="entry name" value="MeTrfase_TrmA_CS"/>
</dbReference>
<accession>A0A161PA87</accession>
<dbReference type="RefSeq" id="WP_061949554.1">
    <property type="nucleotide sequence ID" value="NZ_LTAO01000034.1"/>
</dbReference>
<feature type="domain" description="TRAM" evidence="8">
    <location>
        <begin position="7"/>
        <end position="65"/>
    </location>
</feature>
<dbReference type="AlphaFoldDB" id="A0A161PA87"/>
<organism evidence="9 10">
    <name type="scientific">Alkalihalobacillus trypoxylicola</name>
    <dbReference type="NCBI Taxonomy" id="519424"/>
    <lineage>
        <taxon>Bacteria</taxon>
        <taxon>Bacillati</taxon>
        <taxon>Bacillota</taxon>
        <taxon>Bacilli</taxon>
        <taxon>Bacillales</taxon>
        <taxon>Bacillaceae</taxon>
        <taxon>Alkalihalobacillus</taxon>
    </lineage>
</organism>
<dbReference type="PROSITE" id="PS01231">
    <property type="entry name" value="TRMA_2"/>
    <property type="match status" value="1"/>
</dbReference>
<dbReference type="GO" id="GO:0051539">
    <property type="term" value="F:4 iron, 4 sulfur cluster binding"/>
    <property type="evidence" value="ECO:0007669"/>
    <property type="project" value="UniProtKB-KW"/>
</dbReference>
<dbReference type="InterPro" id="IPR030390">
    <property type="entry name" value="MeTrfase_TrmA_AS"/>
</dbReference>
<keyword evidence="10" id="KW-1185">Reference proteome</keyword>
<feature type="active site" evidence="7">
    <location>
        <position position="414"/>
    </location>
</feature>